<keyword evidence="3" id="KW-1185">Reference proteome</keyword>
<protein>
    <submittedName>
        <fullName evidence="2">N-acetylmuramoyl-L-alanine amidase</fullName>
    </submittedName>
</protein>
<dbReference type="PANTHER" id="PTHR30417:SF1">
    <property type="entry name" value="N-ACETYLMURAMOYL-L-ALANINE AMIDASE AMID"/>
    <property type="match status" value="1"/>
</dbReference>
<gene>
    <name evidence="2" type="ORF">JJQ90_09860</name>
</gene>
<dbReference type="PANTHER" id="PTHR30417">
    <property type="entry name" value="N-ACETYLMURAMOYL-L-ALANINE AMIDASE AMID"/>
    <property type="match status" value="1"/>
</dbReference>
<dbReference type="EMBL" id="JAERQM010000002">
    <property type="protein sequence ID" value="MBU8544010.1"/>
    <property type="molecule type" value="Genomic_DNA"/>
</dbReference>
<dbReference type="Proteomes" id="UP000689967">
    <property type="component" value="Unassembled WGS sequence"/>
</dbReference>
<dbReference type="RefSeq" id="WP_216874797.1">
    <property type="nucleotide sequence ID" value="NZ_JAERQM010000002.1"/>
</dbReference>
<feature type="domain" description="N-acetylmuramoyl-L-alanine amidase" evidence="1">
    <location>
        <begin position="75"/>
        <end position="244"/>
    </location>
</feature>
<dbReference type="SMART" id="SM00644">
    <property type="entry name" value="Ami_2"/>
    <property type="match status" value="1"/>
</dbReference>
<dbReference type="CDD" id="cd06583">
    <property type="entry name" value="PGRP"/>
    <property type="match status" value="1"/>
</dbReference>
<dbReference type="Pfam" id="PF01510">
    <property type="entry name" value="Amidase_2"/>
    <property type="match status" value="1"/>
</dbReference>
<evidence type="ECO:0000259" key="1">
    <source>
        <dbReference type="SMART" id="SM00644"/>
    </source>
</evidence>
<organism evidence="2 3">
    <name type="scientific">Falsiroseomonas oleicola</name>
    <dbReference type="NCBI Taxonomy" id="2801474"/>
    <lineage>
        <taxon>Bacteria</taxon>
        <taxon>Pseudomonadati</taxon>
        <taxon>Pseudomonadota</taxon>
        <taxon>Alphaproteobacteria</taxon>
        <taxon>Acetobacterales</taxon>
        <taxon>Roseomonadaceae</taxon>
        <taxon>Falsiroseomonas</taxon>
    </lineage>
</organism>
<dbReference type="InterPro" id="IPR051206">
    <property type="entry name" value="NAMLAA_amidase_2"/>
</dbReference>
<proteinExistence type="predicted"/>
<sequence length="257" mass="27215">MSWLSSIFALLAGRREVAAPAASTAAPIASAPVAPRAPLPVPAVGDALAAPPPPPVVAAPAVAWMRIDNHRLVGANFDPSPRLGGVITPLFLVMHYTAGWSAANSVRAIKQAGLSAHFFVDRDGRVIQTVPCNRAAYHAGVSAWGGHTDLNRHSIGIEIANIGWLNKRVPDGWTRDGLSRAVPVGQVLLAAHRNGGASMAWEVYPEAQLRALDDLTRAILAAYPTIRDVVGHDDISPGRKQDPGPAFPMARFRRLVG</sequence>
<comment type="caution">
    <text evidence="2">The sequence shown here is derived from an EMBL/GenBank/DDBJ whole genome shotgun (WGS) entry which is preliminary data.</text>
</comment>
<evidence type="ECO:0000313" key="2">
    <source>
        <dbReference type="EMBL" id="MBU8544010.1"/>
    </source>
</evidence>
<dbReference type="InterPro" id="IPR002502">
    <property type="entry name" value="Amidase_domain"/>
</dbReference>
<reference evidence="2 3" key="1">
    <citation type="submission" date="2021-01" db="EMBL/GenBank/DDBJ databases">
        <title>Roseomonas sp. nov, a bacterium isolated from an oil production mixture in Yumen Oilfield.</title>
        <authorList>
            <person name="Wu D."/>
        </authorList>
    </citation>
    <scope>NUCLEOTIDE SEQUENCE [LARGE SCALE GENOMIC DNA]</scope>
    <source>
        <strain evidence="2 3">ROY-5-3</strain>
    </source>
</reference>
<accession>A0ABS6H5P8</accession>
<name>A0ABS6H5P8_9PROT</name>
<evidence type="ECO:0000313" key="3">
    <source>
        <dbReference type="Proteomes" id="UP000689967"/>
    </source>
</evidence>